<comment type="caution">
    <text evidence="1">The sequence shown here is derived from an EMBL/GenBank/DDBJ whole genome shotgun (WGS) entry which is preliminary data.</text>
</comment>
<organism evidence="1 2">
    <name type="scientific">Candidatus Electrothrix marina</name>
    <dbReference type="NCBI Taxonomy" id="1859130"/>
    <lineage>
        <taxon>Bacteria</taxon>
        <taxon>Pseudomonadati</taxon>
        <taxon>Thermodesulfobacteriota</taxon>
        <taxon>Desulfobulbia</taxon>
        <taxon>Desulfobulbales</taxon>
        <taxon>Desulfobulbaceae</taxon>
        <taxon>Candidatus Electrothrix</taxon>
    </lineage>
</organism>
<name>A0A444JB06_9BACT</name>
<feature type="non-terminal residue" evidence="1">
    <location>
        <position position="41"/>
    </location>
</feature>
<dbReference type="EMBL" id="MTKS01000350">
    <property type="protein sequence ID" value="RWX50280.1"/>
    <property type="molecule type" value="Genomic_DNA"/>
</dbReference>
<evidence type="ECO:0000313" key="2">
    <source>
        <dbReference type="Proteomes" id="UP000288892"/>
    </source>
</evidence>
<sequence length="41" mass="4583">MSVNKYLPHLLILPEDDANRELANGFVLNHAVNSRAVQILP</sequence>
<keyword evidence="2" id="KW-1185">Reference proteome</keyword>
<reference evidence="1 2" key="1">
    <citation type="submission" date="2017-01" db="EMBL/GenBank/DDBJ databases">
        <title>The cable genome- insights into the physiology and evolution of filamentous bacteria capable of sulfide oxidation via long distance electron transfer.</title>
        <authorList>
            <person name="Schreiber L."/>
            <person name="Bjerg J.T."/>
            <person name="Boggild A."/>
            <person name="Van De Vossenberg J."/>
            <person name="Meysman F."/>
            <person name="Nielsen L.P."/>
            <person name="Schramm A."/>
            <person name="Kjeldsen K.U."/>
        </authorList>
    </citation>
    <scope>NUCLEOTIDE SEQUENCE [LARGE SCALE GENOMIC DNA]</scope>
    <source>
        <strain evidence="1">A5</strain>
    </source>
</reference>
<evidence type="ECO:0000313" key="1">
    <source>
        <dbReference type="EMBL" id="RWX50280.1"/>
    </source>
</evidence>
<accession>A0A444JB06</accession>
<dbReference type="AlphaFoldDB" id="A0A444JB06"/>
<gene>
    <name evidence="1" type="ORF">VU01_13504</name>
</gene>
<proteinExistence type="predicted"/>
<protein>
    <submittedName>
        <fullName evidence="1">Uncharacterized protein</fullName>
    </submittedName>
</protein>
<dbReference type="Proteomes" id="UP000288892">
    <property type="component" value="Unassembled WGS sequence"/>
</dbReference>